<dbReference type="OrthoDB" id="5431149at2759"/>
<evidence type="ECO:0000313" key="4">
    <source>
        <dbReference type="Proteomes" id="UP000799539"/>
    </source>
</evidence>
<keyword evidence="2" id="KW-0812">Transmembrane</keyword>
<proteinExistence type="predicted"/>
<sequence length="468" mass="50285">MAWIWSHRVDRSSLVFCITASLAFIAKSVTIATTITLATTALVGGSTFPLSVTASIFEIVALAALLVAAGFFLRRVDRGTLVLVWIPGALVCLVGSILALVTLANARSFPRPNDSHDGHYVRHLAAAGVVIAAIGLLPQICFWAMIWPRDAPHSVLPAHDQHLPAQQTKQRRVSVYLNAIGIQQSNSFFVSTKGSSTPTSPTYPSSVTSGINSYRTSASESLHPVTSKTRLILQSPFGSRSSRSTQASTAVAVHSIRSTDEFENWDTSRVNHSFEATYQKKVTIPRLEPIPGSRPVSPAHALEGPFADKPVPRGKPLSDFVSQSPKLSPVAIIEPEQSPIRSLSQLHTRRGSTPSIAGPTSPTAEHHIHPLFRTESPVPPPLTSPRTVITASPFGGQIYSPEFALQSPRLLGSREGSRPASPAMRSRSGSTTIPPSPIDITHDALAERSFFRLAEKHSQSNSPQSPNG</sequence>
<keyword evidence="2" id="KW-1133">Transmembrane helix</keyword>
<feature type="compositionally biased region" description="Low complexity" evidence="1">
    <location>
        <begin position="418"/>
        <end position="430"/>
    </location>
</feature>
<evidence type="ECO:0000313" key="3">
    <source>
        <dbReference type="EMBL" id="KAF2213206.1"/>
    </source>
</evidence>
<evidence type="ECO:0000256" key="1">
    <source>
        <dbReference type="SAM" id="MobiDB-lite"/>
    </source>
</evidence>
<keyword evidence="2" id="KW-0472">Membrane</keyword>
<gene>
    <name evidence="3" type="ORF">CERZMDRAFT_84083</name>
</gene>
<dbReference type="AlphaFoldDB" id="A0A6A6FI88"/>
<accession>A0A6A6FI88</accession>
<evidence type="ECO:0000256" key="2">
    <source>
        <dbReference type="SAM" id="Phobius"/>
    </source>
</evidence>
<name>A0A6A6FI88_9PEZI</name>
<reference evidence="3" key="1">
    <citation type="journal article" date="2020" name="Stud. Mycol.">
        <title>101 Dothideomycetes genomes: a test case for predicting lifestyles and emergence of pathogens.</title>
        <authorList>
            <person name="Haridas S."/>
            <person name="Albert R."/>
            <person name="Binder M."/>
            <person name="Bloem J."/>
            <person name="Labutti K."/>
            <person name="Salamov A."/>
            <person name="Andreopoulos B."/>
            <person name="Baker S."/>
            <person name="Barry K."/>
            <person name="Bills G."/>
            <person name="Bluhm B."/>
            <person name="Cannon C."/>
            <person name="Castanera R."/>
            <person name="Culley D."/>
            <person name="Daum C."/>
            <person name="Ezra D."/>
            <person name="Gonzalez J."/>
            <person name="Henrissat B."/>
            <person name="Kuo A."/>
            <person name="Liang C."/>
            <person name="Lipzen A."/>
            <person name="Lutzoni F."/>
            <person name="Magnuson J."/>
            <person name="Mondo S."/>
            <person name="Nolan M."/>
            <person name="Ohm R."/>
            <person name="Pangilinan J."/>
            <person name="Park H.-J."/>
            <person name="Ramirez L."/>
            <person name="Alfaro M."/>
            <person name="Sun H."/>
            <person name="Tritt A."/>
            <person name="Yoshinaga Y."/>
            <person name="Zwiers L.-H."/>
            <person name="Turgeon B."/>
            <person name="Goodwin S."/>
            <person name="Spatafora J."/>
            <person name="Crous P."/>
            <person name="Grigoriev I."/>
        </authorList>
    </citation>
    <scope>NUCLEOTIDE SEQUENCE</scope>
    <source>
        <strain evidence="3">SCOH1-5</strain>
    </source>
</reference>
<feature type="transmembrane region" description="Helical" evidence="2">
    <location>
        <begin position="80"/>
        <end position="104"/>
    </location>
</feature>
<organism evidence="3 4">
    <name type="scientific">Cercospora zeae-maydis SCOH1-5</name>
    <dbReference type="NCBI Taxonomy" id="717836"/>
    <lineage>
        <taxon>Eukaryota</taxon>
        <taxon>Fungi</taxon>
        <taxon>Dikarya</taxon>
        <taxon>Ascomycota</taxon>
        <taxon>Pezizomycotina</taxon>
        <taxon>Dothideomycetes</taxon>
        <taxon>Dothideomycetidae</taxon>
        <taxon>Mycosphaerellales</taxon>
        <taxon>Mycosphaerellaceae</taxon>
        <taxon>Cercospora</taxon>
    </lineage>
</organism>
<feature type="transmembrane region" description="Helical" evidence="2">
    <location>
        <begin position="48"/>
        <end position="73"/>
    </location>
</feature>
<dbReference type="Proteomes" id="UP000799539">
    <property type="component" value="Unassembled WGS sequence"/>
</dbReference>
<feature type="transmembrane region" description="Helical" evidence="2">
    <location>
        <begin position="124"/>
        <end position="146"/>
    </location>
</feature>
<dbReference type="EMBL" id="ML992671">
    <property type="protein sequence ID" value="KAF2213206.1"/>
    <property type="molecule type" value="Genomic_DNA"/>
</dbReference>
<keyword evidence="4" id="KW-1185">Reference proteome</keyword>
<protein>
    <submittedName>
        <fullName evidence="3">Uncharacterized protein</fullName>
    </submittedName>
</protein>
<feature type="region of interest" description="Disordered" evidence="1">
    <location>
        <begin position="411"/>
        <end position="443"/>
    </location>
</feature>